<feature type="domain" description="DDE Tnp4" evidence="3">
    <location>
        <begin position="144"/>
        <end position="197"/>
    </location>
</feature>
<sequence length="206" mass="23945">MFTNYQYQIWVYECQKLIQERKIAKMKKKRILAALFLNEVGLFKRNYTKKRYWIHPLFKLRDDHGFIEAIFPTLLSFPGKFENYFRMNVEQFEELLGLVGPLISKQNTVRNSISATARLAMTLRYLATGDCMASVSYHYLCPDNAGSAYYNYKNHHSVVLMAICNADYSFVCVDIGAYGRQSDGGIFKNSAFGQKFEYQQMNVPQP</sequence>
<evidence type="ECO:0000313" key="5">
    <source>
        <dbReference type="Proteomes" id="UP000786811"/>
    </source>
</evidence>
<gene>
    <name evidence="4" type="ORF">HICCMSTLAB_LOCUS14049</name>
</gene>
<dbReference type="AlphaFoldDB" id="A0A8J2HQL6"/>
<evidence type="ECO:0000259" key="3">
    <source>
        <dbReference type="Pfam" id="PF13359"/>
    </source>
</evidence>
<dbReference type="OrthoDB" id="6741510at2759"/>
<comment type="caution">
    <text evidence="4">The sequence shown here is derived from an EMBL/GenBank/DDBJ whole genome shotgun (WGS) entry which is preliminary data.</text>
</comment>
<dbReference type="Proteomes" id="UP000786811">
    <property type="component" value="Unassembled WGS sequence"/>
</dbReference>
<reference evidence="4" key="1">
    <citation type="submission" date="2021-04" db="EMBL/GenBank/DDBJ databases">
        <authorList>
            <person name="Chebbi M.A.C M."/>
        </authorList>
    </citation>
    <scope>NUCLEOTIDE SEQUENCE</scope>
</reference>
<dbReference type="Pfam" id="PF13359">
    <property type="entry name" value="DDE_Tnp_4"/>
    <property type="match status" value="1"/>
</dbReference>
<proteinExistence type="predicted"/>
<evidence type="ECO:0000256" key="2">
    <source>
        <dbReference type="ARBA" id="ARBA00022723"/>
    </source>
</evidence>
<keyword evidence="2" id="KW-0479">Metal-binding</keyword>
<dbReference type="GO" id="GO:0046872">
    <property type="term" value="F:metal ion binding"/>
    <property type="evidence" value="ECO:0007669"/>
    <property type="project" value="UniProtKB-KW"/>
</dbReference>
<comment type="cofactor">
    <cofactor evidence="1">
        <name>a divalent metal cation</name>
        <dbReference type="ChEBI" id="CHEBI:60240"/>
    </cofactor>
</comment>
<protein>
    <recommendedName>
        <fullName evidence="3">DDE Tnp4 domain-containing protein</fullName>
    </recommendedName>
</protein>
<name>A0A8J2HQL6_COTCN</name>
<evidence type="ECO:0000256" key="1">
    <source>
        <dbReference type="ARBA" id="ARBA00001968"/>
    </source>
</evidence>
<accession>A0A8J2HQL6</accession>
<dbReference type="InterPro" id="IPR027806">
    <property type="entry name" value="HARBI1_dom"/>
</dbReference>
<evidence type="ECO:0000313" key="4">
    <source>
        <dbReference type="EMBL" id="CAG5109725.1"/>
    </source>
</evidence>
<dbReference type="EMBL" id="CAJNRD030001511">
    <property type="protein sequence ID" value="CAG5109725.1"/>
    <property type="molecule type" value="Genomic_DNA"/>
</dbReference>
<keyword evidence="5" id="KW-1185">Reference proteome</keyword>
<feature type="non-terminal residue" evidence="4">
    <location>
        <position position="206"/>
    </location>
</feature>
<organism evidence="4 5">
    <name type="scientific">Cotesia congregata</name>
    <name type="common">Parasitoid wasp</name>
    <name type="synonym">Apanteles congregatus</name>
    <dbReference type="NCBI Taxonomy" id="51543"/>
    <lineage>
        <taxon>Eukaryota</taxon>
        <taxon>Metazoa</taxon>
        <taxon>Ecdysozoa</taxon>
        <taxon>Arthropoda</taxon>
        <taxon>Hexapoda</taxon>
        <taxon>Insecta</taxon>
        <taxon>Pterygota</taxon>
        <taxon>Neoptera</taxon>
        <taxon>Endopterygota</taxon>
        <taxon>Hymenoptera</taxon>
        <taxon>Apocrita</taxon>
        <taxon>Ichneumonoidea</taxon>
        <taxon>Braconidae</taxon>
        <taxon>Microgastrinae</taxon>
        <taxon>Cotesia</taxon>
    </lineage>
</organism>